<dbReference type="NCBIfam" id="NF012211">
    <property type="entry name" value="tand_rpt_95"/>
    <property type="match status" value="6"/>
</dbReference>
<evidence type="ECO:0000259" key="1">
    <source>
        <dbReference type="PROSITE" id="PS50268"/>
    </source>
</evidence>
<dbReference type="InterPro" id="IPR002126">
    <property type="entry name" value="Cadherin-like_dom"/>
</dbReference>
<dbReference type="InterPro" id="IPR015919">
    <property type="entry name" value="Cadherin-like_sf"/>
</dbReference>
<dbReference type="GO" id="GO:0005509">
    <property type="term" value="F:calcium ion binding"/>
    <property type="evidence" value="ECO:0007669"/>
    <property type="project" value="InterPro"/>
</dbReference>
<dbReference type="CDD" id="cd11304">
    <property type="entry name" value="Cadherin_repeat"/>
    <property type="match status" value="1"/>
</dbReference>
<name>A0A382AZF1_9ZZZZ</name>
<dbReference type="Pfam" id="PF17892">
    <property type="entry name" value="Cadherin_5"/>
    <property type="match status" value="2"/>
</dbReference>
<dbReference type="GO" id="GO:0007156">
    <property type="term" value="P:homophilic cell adhesion via plasma membrane adhesion molecules"/>
    <property type="evidence" value="ECO:0007669"/>
    <property type="project" value="InterPro"/>
</dbReference>
<organism evidence="2">
    <name type="scientific">marine metagenome</name>
    <dbReference type="NCBI Taxonomy" id="408172"/>
    <lineage>
        <taxon>unclassified sequences</taxon>
        <taxon>metagenomes</taxon>
        <taxon>ecological metagenomes</taxon>
    </lineage>
</organism>
<dbReference type="InterPro" id="IPR041690">
    <property type="entry name" value="Cadherin_5"/>
</dbReference>
<feature type="domain" description="Cadherin" evidence="1">
    <location>
        <begin position="428"/>
        <end position="513"/>
    </location>
</feature>
<dbReference type="AlphaFoldDB" id="A0A382AZF1"/>
<protein>
    <recommendedName>
        <fullName evidence="1">Cadherin domain-containing protein</fullName>
    </recommendedName>
</protein>
<sequence length="740" mass="79882">QLTMDPAQDFHGDVTITVTVTDDGGLSDTTDFVLNVDPVNDAPVIIGQVELETIEETSITIVFSDLLVEDVDNDYPEGFTLTVLDSGDFSDFYSVGIDSVSIIPGLDFNGTLVVPVYVNDGEEDYSQSDIFDLEIAVTNLNDSPILGFLSNQVTNEDTAISIILFATDVDNDSTDLIFSGSSDNENVSVSLEGNQLTMTPDLNFTGSANITAEVTDGQFTDSGTFLLTVVPINDPPELGAIGPQVTPEDTDLILILSATDVDNTELYFEASSDTSGVITTVEGDLLTLSPAINFNGIANITVTVSDLFYTSTETFVLTVIPVNDPPNIDLPESFTFAEDSTLVEDFTDYIGDIDEDDLTLTVSGNENITISIDSFEVTFRSAENWNGVETLTFTVNDHQGRDLASDDIDIIVLPVNDQPVLVDIDPQETDEDNSLTITLSAIDPDEGDEVTFGAVSDTDAVGVLVIDNQLTMTPDLNFNGIVTITVTVTDNGNLSDETSFLLTVTPVNDPPTITLPASFTFAEDGSLIDDFTQYINDVDENELILTVSGNENITISIDVYEVTFEAVGDWYGEETLTFMVNDSEGRDIAFDDVLVIVTPVNDMPELVEIGPQETDEDISLTITLPAEDVDNSELIFSAESDNESVIVSLSGDQLTMLPEQNYNGFVNITVTVSDGFLTDFETFELSVNAVNDAPILYEIGAQLTDEDIPLEIILSAVDVDEDLLIFEATPFGPDVSTVIN</sequence>
<gene>
    <name evidence="2" type="ORF">METZ01_LOCUS159794</name>
</gene>
<accession>A0A382AZF1</accession>
<dbReference type="PROSITE" id="PS50268">
    <property type="entry name" value="CADHERIN_2"/>
    <property type="match status" value="1"/>
</dbReference>
<evidence type="ECO:0000313" key="2">
    <source>
        <dbReference type="EMBL" id="SVB06940.1"/>
    </source>
</evidence>
<dbReference type="SUPFAM" id="SSF49313">
    <property type="entry name" value="Cadherin-like"/>
    <property type="match status" value="1"/>
</dbReference>
<dbReference type="InterPro" id="IPR013783">
    <property type="entry name" value="Ig-like_fold"/>
</dbReference>
<feature type="non-terminal residue" evidence="2">
    <location>
        <position position="740"/>
    </location>
</feature>
<dbReference type="EMBL" id="UINC01027536">
    <property type="protein sequence ID" value="SVB06940.1"/>
    <property type="molecule type" value="Genomic_DNA"/>
</dbReference>
<feature type="non-terminal residue" evidence="2">
    <location>
        <position position="1"/>
    </location>
</feature>
<dbReference type="Pfam" id="PF17963">
    <property type="entry name" value="Big_9"/>
    <property type="match status" value="3"/>
</dbReference>
<dbReference type="GO" id="GO:0016020">
    <property type="term" value="C:membrane"/>
    <property type="evidence" value="ECO:0007669"/>
    <property type="project" value="InterPro"/>
</dbReference>
<dbReference type="Gene3D" id="2.60.40.10">
    <property type="entry name" value="Immunoglobulins"/>
    <property type="match status" value="1"/>
</dbReference>
<reference evidence="2" key="1">
    <citation type="submission" date="2018-05" db="EMBL/GenBank/DDBJ databases">
        <authorList>
            <person name="Lanie J.A."/>
            <person name="Ng W.-L."/>
            <person name="Kazmierczak K.M."/>
            <person name="Andrzejewski T.M."/>
            <person name="Davidsen T.M."/>
            <person name="Wayne K.J."/>
            <person name="Tettelin H."/>
            <person name="Glass J.I."/>
            <person name="Rusch D."/>
            <person name="Podicherti R."/>
            <person name="Tsui H.-C.T."/>
            <person name="Winkler M.E."/>
        </authorList>
    </citation>
    <scope>NUCLEOTIDE SEQUENCE</scope>
</reference>
<proteinExistence type="predicted"/>